<feature type="region of interest" description="Disordered" evidence="3">
    <location>
        <begin position="298"/>
        <end position="319"/>
    </location>
</feature>
<dbReference type="SFLD" id="SFLDG01018">
    <property type="entry name" value="Squalene/Phytoene_Synthase_Lik"/>
    <property type="match status" value="1"/>
</dbReference>
<dbReference type="GO" id="GO:0016117">
    <property type="term" value="P:carotenoid biosynthetic process"/>
    <property type="evidence" value="ECO:0007669"/>
    <property type="project" value="UniProtKB-ARBA"/>
</dbReference>
<dbReference type="InterPro" id="IPR044843">
    <property type="entry name" value="Trans_IPPS_bact-type"/>
</dbReference>
<dbReference type="PROSITE" id="PS01045">
    <property type="entry name" value="SQUALEN_PHYTOEN_SYN_2"/>
    <property type="match status" value="1"/>
</dbReference>
<dbReference type="PANTHER" id="PTHR31480">
    <property type="entry name" value="BIFUNCTIONAL LYCOPENE CYCLASE/PHYTOENE SYNTHASE"/>
    <property type="match status" value="1"/>
</dbReference>
<evidence type="ECO:0000313" key="5">
    <source>
        <dbReference type="Proteomes" id="UP000285376"/>
    </source>
</evidence>
<protein>
    <submittedName>
        <fullName evidence="4">Phytoene/squalene synthase family protein</fullName>
    </submittedName>
</protein>
<gene>
    <name evidence="4" type="ORF">D1832_03250</name>
</gene>
<reference evidence="4 5" key="1">
    <citation type="submission" date="2018-08" db="EMBL/GenBank/DDBJ databases">
        <title>Whole genome sequence analysis of Dermacoccus abyssi bacteria isolated from Deep Mariana trench Micromonospora spp reveals genes involved in the environmental adaptation and production of secondary metabolites.</title>
        <authorList>
            <person name="Abdel-Mageed W.M."/>
            <person name="Lehri B."/>
            <person name="Nouioui I."/>
            <person name="Goodfellow I."/>
            <person name="Jaspars M."/>
            <person name="Karlyshev A."/>
        </authorList>
    </citation>
    <scope>NUCLEOTIDE SEQUENCE [LARGE SCALE GENOMIC DNA]</scope>
    <source>
        <strain evidence="4 5">MT1.1</strain>
    </source>
</reference>
<comment type="caution">
    <text evidence="4">The sequence shown here is derived from an EMBL/GenBank/DDBJ whole genome shotgun (WGS) entry which is preliminary data.</text>
</comment>
<dbReference type="GO" id="GO:0051996">
    <property type="term" value="F:squalene synthase [NAD(P)H] activity"/>
    <property type="evidence" value="ECO:0007669"/>
    <property type="project" value="InterPro"/>
</dbReference>
<dbReference type="CDD" id="cd00683">
    <property type="entry name" value="Trans_IPPS_HH"/>
    <property type="match status" value="1"/>
</dbReference>
<evidence type="ECO:0000313" key="4">
    <source>
        <dbReference type="EMBL" id="RHW47243.1"/>
    </source>
</evidence>
<dbReference type="AlphaFoldDB" id="A0A417Z9C4"/>
<keyword evidence="2" id="KW-0808">Transferase</keyword>
<accession>A0A417Z9C4</accession>
<dbReference type="InterPro" id="IPR008949">
    <property type="entry name" value="Isoprenoid_synthase_dom_sf"/>
</dbReference>
<evidence type="ECO:0000256" key="3">
    <source>
        <dbReference type="SAM" id="MobiDB-lite"/>
    </source>
</evidence>
<dbReference type="GO" id="GO:0004311">
    <property type="term" value="F:geranylgeranyl diphosphate synthase activity"/>
    <property type="evidence" value="ECO:0007669"/>
    <property type="project" value="InterPro"/>
</dbReference>
<dbReference type="InterPro" id="IPR002060">
    <property type="entry name" value="Squ/phyt_synthse"/>
</dbReference>
<dbReference type="RefSeq" id="WP_118912784.1">
    <property type="nucleotide sequence ID" value="NZ_CBCRVH010000006.1"/>
</dbReference>
<organism evidence="4 5">
    <name type="scientific">Dermacoccus abyssi</name>
    <dbReference type="NCBI Taxonomy" id="322596"/>
    <lineage>
        <taxon>Bacteria</taxon>
        <taxon>Bacillati</taxon>
        <taxon>Actinomycetota</taxon>
        <taxon>Actinomycetes</taxon>
        <taxon>Micrococcales</taxon>
        <taxon>Dermacoccaceae</taxon>
        <taxon>Dermacoccus</taxon>
    </lineage>
</organism>
<dbReference type="Pfam" id="PF00494">
    <property type="entry name" value="SQS_PSY"/>
    <property type="match status" value="1"/>
</dbReference>
<proteinExistence type="predicted"/>
<evidence type="ECO:0000256" key="1">
    <source>
        <dbReference type="ARBA" id="ARBA00004684"/>
    </source>
</evidence>
<dbReference type="UniPathway" id="UPA00799"/>
<dbReference type="SFLD" id="SFLDS00005">
    <property type="entry name" value="Isoprenoid_Synthase_Type_I"/>
    <property type="match status" value="1"/>
</dbReference>
<dbReference type="Proteomes" id="UP000285376">
    <property type="component" value="Unassembled WGS sequence"/>
</dbReference>
<comment type="pathway">
    <text evidence="1">Carotenoid biosynthesis; phytoene biosynthesis.</text>
</comment>
<dbReference type="InterPro" id="IPR019845">
    <property type="entry name" value="Squalene/phytoene_synthase_CS"/>
</dbReference>
<dbReference type="SUPFAM" id="SSF48576">
    <property type="entry name" value="Terpenoid synthases"/>
    <property type="match status" value="1"/>
</dbReference>
<dbReference type="InterPro" id="IPR033904">
    <property type="entry name" value="Trans_IPPS_HH"/>
</dbReference>
<name>A0A417Z9C4_9MICO</name>
<dbReference type="SFLD" id="SFLDG01212">
    <property type="entry name" value="Phytoene_synthase_like"/>
    <property type="match status" value="1"/>
</dbReference>
<dbReference type="EMBL" id="QWLM01000003">
    <property type="protein sequence ID" value="RHW47243.1"/>
    <property type="molecule type" value="Genomic_DNA"/>
</dbReference>
<feature type="compositionally biased region" description="Low complexity" evidence="3">
    <location>
        <begin position="298"/>
        <end position="313"/>
    </location>
</feature>
<sequence>MTDPEALLTHGYRQARDITRTHGTTYYWGTLFLPPQQRRDVYGLYALCRLADDIVDEPEKATGHGLDASLPPGERLAQFEQRFQADLAAGCSDDPLFAAIVDTARRLDLNSGCYDRFFGAMQLDLVRTSWASWPQLRDEYMEGSAAVIGEMMLPVLRPRSREAAFAPARALGFAFQLTNFLRDVGEDLERGRVYLPADELAAHGADPWLRRVTPQWRAFMAEQITRNRALFHDAEAGLPHLPASSRRCVGAALAMYSRILCLIEAADYDVFSTRHRVSAARKSAIAGAVVVTGRARTAAPVAPSSSAAADQPAVTSSAS</sequence>
<dbReference type="Gene3D" id="1.10.600.10">
    <property type="entry name" value="Farnesyl Diphosphate Synthase"/>
    <property type="match status" value="1"/>
</dbReference>
<evidence type="ECO:0000256" key="2">
    <source>
        <dbReference type="ARBA" id="ARBA00022679"/>
    </source>
</evidence>